<dbReference type="AlphaFoldDB" id="A0A9W8IJH8"/>
<name>A0A9W8IJH8_9FUNG</name>
<comment type="caution">
    <text evidence="1">The sequence shown here is derived from an EMBL/GenBank/DDBJ whole genome shotgun (WGS) entry which is preliminary data.</text>
</comment>
<accession>A0A9W8IJH8</accession>
<dbReference type="Proteomes" id="UP001140074">
    <property type="component" value="Unassembled WGS sequence"/>
</dbReference>
<keyword evidence="2" id="KW-1185">Reference proteome</keyword>
<reference evidence="1" key="1">
    <citation type="submission" date="2022-07" db="EMBL/GenBank/DDBJ databases">
        <title>Phylogenomic reconstructions and comparative analyses of Kickxellomycotina fungi.</title>
        <authorList>
            <person name="Reynolds N.K."/>
            <person name="Stajich J.E."/>
            <person name="Barry K."/>
            <person name="Grigoriev I.V."/>
            <person name="Crous P."/>
            <person name="Smith M.E."/>
        </authorList>
    </citation>
    <scope>NUCLEOTIDE SEQUENCE</scope>
    <source>
        <strain evidence="1">RSA 476</strain>
    </source>
</reference>
<evidence type="ECO:0000313" key="1">
    <source>
        <dbReference type="EMBL" id="KAJ2860106.1"/>
    </source>
</evidence>
<dbReference type="EMBL" id="JANBUY010000325">
    <property type="protein sequence ID" value="KAJ2860106.1"/>
    <property type="molecule type" value="Genomic_DNA"/>
</dbReference>
<sequence>MPYQPLPMLVTKKIIEYLEGHLRSAFDDDIDKHNETKKILHPLLSVGEVWLVFQVTYPAWSVGVSYSQFLRNNLVKRVVVTAPNWRNMHGKNSRETIAWSQYNGAIFPSATTLVVKLNKYKAVYYSKRSRATPPPMLKFNPVNWRKGVVDFVCALLQLTPAVAGVSVVAISVDATHKPHRGLCVMLVSELCRGCVTRLDLRCQVDSPMLLLRLYDVSGLTSITHGAKVVCSLIARLAYLNARTLKELHISPSTQNDWDSLIKCGNKSPAVYLSLVSLSMDIANTVSANG</sequence>
<gene>
    <name evidence="1" type="ORF">GGH94_005714</name>
</gene>
<protein>
    <submittedName>
        <fullName evidence="1">Uncharacterized protein</fullName>
    </submittedName>
</protein>
<proteinExistence type="predicted"/>
<evidence type="ECO:0000313" key="2">
    <source>
        <dbReference type="Proteomes" id="UP001140074"/>
    </source>
</evidence>
<organism evidence="1 2">
    <name type="scientific">Coemansia aciculifera</name>
    <dbReference type="NCBI Taxonomy" id="417176"/>
    <lineage>
        <taxon>Eukaryota</taxon>
        <taxon>Fungi</taxon>
        <taxon>Fungi incertae sedis</taxon>
        <taxon>Zoopagomycota</taxon>
        <taxon>Kickxellomycotina</taxon>
        <taxon>Kickxellomycetes</taxon>
        <taxon>Kickxellales</taxon>
        <taxon>Kickxellaceae</taxon>
        <taxon>Coemansia</taxon>
    </lineage>
</organism>